<organism evidence="2">
    <name type="scientific">Brassica napus</name>
    <name type="common">Rape</name>
    <dbReference type="NCBI Taxonomy" id="3708"/>
    <lineage>
        <taxon>Eukaryota</taxon>
        <taxon>Viridiplantae</taxon>
        <taxon>Streptophyta</taxon>
        <taxon>Embryophyta</taxon>
        <taxon>Tracheophyta</taxon>
        <taxon>Spermatophyta</taxon>
        <taxon>Magnoliopsida</taxon>
        <taxon>eudicotyledons</taxon>
        <taxon>Gunneridae</taxon>
        <taxon>Pentapetalae</taxon>
        <taxon>rosids</taxon>
        <taxon>malvids</taxon>
        <taxon>Brassicales</taxon>
        <taxon>Brassicaceae</taxon>
        <taxon>Brassiceae</taxon>
        <taxon>Brassica</taxon>
    </lineage>
</organism>
<dbReference type="GO" id="GO:0003723">
    <property type="term" value="F:RNA binding"/>
    <property type="evidence" value="ECO:0007669"/>
    <property type="project" value="InterPro"/>
</dbReference>
<sequence length="89" mass="9646">MLTVQHSLKSSKASLTLSTSSWIHLCDHEKRQKIATSSSKTSMELVVNESDGDTGKSRGCGFVCYSSKAEMETALGSLDGLELEGWAFE</sequence>
<protein>
    <submittedName>
        <fullName evidence="2">(rape) hypothetical protein</fullName>
    </submittedName>
</protein>
<evidence type="ECO:0000313" key="2">
    <source>
        <dbReference type="EMBL" id="CAF2040731.1"/>
    </source>
</evidence>
<dbReference type="SUPFAM" id="SSF54928">
    <property type="entry name" value="RNA-binding domain, RBD"/>
    <property type="match status" value="1"/>
</dbReference>
<dbReference type="InterPro" id="IPR000504">
    <property type="entry name" value="RRM_dom"/>
</dbReference>
<gene>
    <name evidence="2" type="ORF">DARMORV10_A09P18170.1</name>
</gene>
<dbReference type="InterPro" id="IPR012677">
    <property type="entry name" value="Nucleotide-bd_a/b_plait_sf"/>
</dbReference>
<name>A0A816NV09_BRANA</name>
<dbReference type="AlphaFoldDB" id="A0A816NV09"/>
<evidence type="ECO:0000259" key="1">
    <source>
        <dbReference type="Pfam" id="PF00076"/>
    </source>
</evidence>
<dbReference type="InterPro" id="IPR035979">
    <property type="entry name" value="RBD_domain_sf"/>
</dbReference>
<proteinExistence type="predicted"/>
<dbReference type="Gene3D" id="3.30.70.330">
    <property type="match status" value="1"/>
</dbReference>
<dbReference type="Pfam" id="PF00076">
    <property type="entry name" value="RRM_1"/>
    <property type="match status" value="1"/>
</dbReference>
<dbReference type="Proteomes" id="UP001295469">
    <property type="component" value="Chromosome A09"/>
</dbReference>
<reference evidence="2" key="1">
    <citation type="submission" date="2021-01" db="EMBL/GenBank/DDBJ databases">
        <authorList>
            <consortium name="Genoscope - CEA"/>
            <person name="William W."/>
        </authorList>
    </citation>
    <scope>NUCLEOTIDE SEQUENCE</scope>
</reference>
<accession>A0A816NV09</accession>
<feature type="domain" description="RRM" evidence="1">
    <location>
        <begin position="51"/>
        <end position="85"/>
    </location>
</feature>
<dbReference type="EMBL" id="HG994363">
    <property type="protein sequence ID" value="CAF2040731.1"/>
    <property type="molecule type" value="Genomic_DNA"/>
</dbReference>